<evidence type="ECO:0000256" key="5">
    <source>
        <dbReference type="SAM" id="MobiDB-lite"/>
    </source>
</evidence>
<evidence type="ECO:0000313" key="8">
    <source>
        <dbReference type="Proteomes" id="UP000032180"/>
    </source>
</evidence>
<name>A0A0D9WVS4_9ORYZ</name>
<dbReference type="STRING" id="77586.A0A0D9WVS4"/>
<reference evidence="7 8" key="1">
    <citation type="submission" date="2012-08" db="EMBL/GenBank/DDBJ databases">
        <title>Oryza genome evolution.</title>
        <authorList>
            <person name="Wing R.A."/>
        </authorList>
    </citation>
    <scope>NUCLEOTIDE SEQUENCE</scope>
</reference>
<keyword evidence="4" id="KW-0472">Membrane</keyword>
<reference evidence="7" key="3">
    <citation type="submission" date="2015-04" db="UniProtKB">
        <authorList>
            <consortium name="EnsemblPlants"/>
        </authorList>
    </citation>
    <scope>IDENTIFICATION</scope>
</reference>
<evidence type="ECO:0000256" key="2">
    <source>
        <dbReference type="ARBA" id="ARBA00022692"/>
    </source>
</evidence>
<dbReference type="PANTHER" id="PTHR31422">
    <property type="entry name" value="BNAANNG28530D PROTEIN"/>
    <property type="match status" value="1"/>
</dbReference>
<feature type="domain" description="GTD-binding" evidence="6">
    <location>
        <begin position="44"/>
        <end position="135"/>
    </location>
</feature>
<dbReference type="PROSITE" id="PS51775">
    <property type="entry name" value="GTD_BINDING"/>
    <property type="match status" value="1"/>
</dbReference>
<keyword evidence="3" id="KW-1133">Transmembrane helix</keyword>
<dbReference type="Pfam" id="PF04576">
    <property type="entry name" value="Zein-binding"/>
    <property type="match status" value="1"/>
</dbReference>
<dbReference type="GO" id="GO:0080115">
    <property type="term" value="F:myosin XI tail binding"/>
    <property type="evidence" value="ECO:0007669"/>
    <property type="project" value="UniProtKB-ARBA"/>
</dbReference>
<organism evidence="7 8">
    <name type="scientific">Leersia perrieri</name>
    <dbReference type="NCBI Taxonomy" id="77586"/>
    <lineage>
        <taxon>Eukaryota</taxon>
        <taxon>Viridiplantae</taxon>
        <taxon>Streptophyta</taxon>
        <taxon>Embryophyta</taxon>
        <taxon>Tracheophyta</taxon>
        <taxon>Spermatophyta</taxon>
        <taxon>Magnoliopsida</taxon>
        <taxon>Liliopsida</taxon>
        <taxon>Poales</taxon>
        <taxon>Poaceae</taxon>
        <taxon>BOP clade</taxon>
        <taxon>Oryzoideae</taxon>
        <taxon>Oryzeae</taxon>
        <taxon>Oryzinae</taxon>
        <taxon>Leersia</taxon>
    </lineage>
</organism>
<reference evidence="8" key="2">
    <citation type="submission" date="2013-12" db="EMBL/GenBank/DDBJ databases">
        <authorList>
            <person name="Yu Y."/>
            <person name="Lee S."/>
            <person name="de Baynast K."/>
            <person name="Wissotski M."/>
            <person name="Liu L."/>
            <person name="Talag J."/>
            <person name="Goicoechea J."/>
            <person name="Angelova A."/>
            <person name="Jetty R."/>
            <person name="Kudrna D."/>
            <person name="Golser W."/>
            <person name="Rivera L."/>
            <person name="Zhang J."/>
            <person name="Wing R."/>
        </authorList>
    </citation>
    <scope>NUCLEOTIDE SEQUENCE</scope>
</reference>
<feature type="compositionally biased region" description="Low complexity" evidence="5">
    <location>
        <begin position="8"/>
        <end position="20"/>
    </location>
</feature>
<dbReference type="Proteomes" id="UP000032180">
    <property type="component" value="Chromosome 7"/>
</dbReference>
<proteinExistence type="predicted"/>
<evidence type="ECO:0000256" key="4">
    <source>
        <dbReference type="ARBA" id="ARBA00023136"/>
    </source>
</evidence>
<keyword evidence="2" id="KW-0812">Transmembrane</keyword>
<dbReference type="InterPro" id="IPR007656">
    <property type="entry name" value="GTD-bd"/>
</dbReference>
<protein>
    <recommendedName>
        <fullName evidence="6">GTD-binding domain-containing protein</fullName>
    </recommendedName>
</protein>
<dbReference type="Gramene" id="LPERR07G03470.2">
    <property type="protein sequence ID" value="LPERR07G03470.2"/>
    <property type="gene ID" value="LPERR07G03470"/>
</dbReference>
<sequence>MDAIATISSTSPWPSSSWCRSVRRRVPEAEEERELGRRVEETESAVERLRAEKESAEAEEAELRAELDAERAAAETAASEAMLMIERLQREKAAALIEARHFRRLADGRAARDKELQDELASVSALANSYLSLLHAHGIDPDGDGDNQPVRPSVEHLVDVEVDSSGSDSDFKDAVVVVQPPSPPDSEKVFEHAAAAAEVEEEGNCAVDVSGKLCARVEALEAYWMAMRREMAALRAERAQAVMAREVARRLCREAVVAGGGVVTAEKPRFSVNAICKVDSALPLVPRWIEFVQICLLYSGCPSQSSGQRNVLQPGLRLACQLWFSVCLYLSTNPSRCIDADVCPHPDHERDNIDIYVSVNNEAPVMTSSISRICRLSLRRCL</sequence>
<accession>A0A0D9WVS4</accession>
<comment type="subcellular location">
    <subcellularLocation>
        <location evidence="1">Membrane</location>
    </subcellularLocation>
</comment>
<evidence type="ECO:0000259" key="6">
    <source>
        <dbReference type="PROSITE" id="PS51775"/>
    </source>
</evidence>
<dbReference type="AlphaFoldDB" id="A0A0D9WVS4"/>
<evidence type="ECO:0000313" key="7">
    <source>
        <dbReference type="EnsemblPlants" id="LPERR07G03470.2"/>
    </source>
</evidence>
<dbReference type="eggNOG" id="ENOG502R47W">
    <property type="taxonomic scope" value="Eukaryota"/>
</dbReference>
<keyword evidence="8" id="KW-1185">Reference proteome</keyword>
<dbReference type="GO" id="GO:0016020">
    <property type="term" value="C:membrane"/>
    <property type="evidence" value="ECO:0007669"/>
    <property type="project" value="UniProtKB-SubCell"/>
</dbReference>
<evidence type="ECO:0000256" key="1">
    <source>
        <dbReference type="ARBA" id="ARBA00004370"/>
    </source>
</evidence>
<dbReference type="EnsemblPlants" id="LPERR07G03470.2">
    <property type="protein sequence ID" value="LPERR07G03470.2"/>
    <property type="gene ID" value="LPERR07G03470"/>
</dbReference>
<feature type="region of interest" description="Disordered" evidence="5">
    <location>
        <begin position="1"/>
        <end position="61"/>
    </location>
</feature>
<evidence type="ECO:0000256" key="3">
    <source>
        <dbReference type="ARBA" id="ARBA00022989"/>
    </source>
</evidence>
<dbReference type="PANTHER" id="PTHR31422:SF21">
    <property type="entry name" value="OS07G0162200 PROTEIN"/>
    <property type="match status" value="1"/>
</dbReference>
<feature type="compositionally biased region" description="Basic and acidic residues" evidence="5">
    <location>
        <begin position="34"/>
        <end position="61"/>
    </location>
</feature>